<evidence type="ECO:0000256" key="6">
    <source>
        <dbReference type="RuleBase" id="RU361218"/>
    </source>
</evidence>
<keyword evidence="5 6" id="KW-0472">Membrane</keyword>
<dbReference type="EnsemblMetazoa" id="XM_038218753.1">
    <property type="protein sequence ID" value="XP_038074681.1"/>
    <property type="gene ID" value="LOC119742626"/>
</dbReference>
<dbReference type="EnsemblMetazoa" id="XM_038218752.1">
    <property type="protein sequence ID" value="XP_038074680.1"/>
    <property type="gene ID" value="LOC119742626"/>
</dbReference>
<dbReference type="OrthoDB" id="432835at2759"/>
<dbReference type="PRINTS" id="PR00259">
    <property type="entry name" value="TMFOUR"/>
</dbReference>
<evidence type="ECO:0000256" key="4">
    <source>
        <dbReference type="ARBA" id="ARBA00022989"/>
    </source>
</evidence>
<dbReference type="RefSeq" id="XP_038074681.1">
    <property type="nucleotide sequence ID" value="XM_038218753.1"/>
</dbReference>
<evidence type="ECO:0000313" key="8">
    <source>
        <dbReference type="Proteomes" id="UP000887568"/>
    </source>
</evidence>
<proteinExistence type="inferred from homology"/>
<dbReference type="InterPro" id="IPR018503">
    <property type="entry name" value="Tetraspanin_CS"/>
</dbReference>
<dbReference type="PROSITE" id="PS51257">
    <property type="entry name" value="PROKAR_LIPOPROTEIN"/>
    <property type="match status" value="1"/>
</dbReference>
<dbReference type="RefSeq" id="XP_038074680.1">
    <property type="nucleotide sequence ID" value="XM_038218752.1"/>
</dbReference>
<dbReference type="PANTHER" id="PTHR19282">
    <property type="entry name" value="TETRASPANIN"/>
    <property type="match status" value="1"/>
</dbReference>
<reference evidence="7" key="1">
    <citation type="submission" date="2022-11" db="UniProtKB">
        <authorList>
            <consortium name="EnsemblMetazoa"/>
        </authorList>
    </citation>
    <scope>IDENTIFICATION</scope>
</reference>
<dbReference type="SUPFAM" id="SSF48652">
    <property type="entry name" value="Tetraspanin"/>
    <property type="match status" value="1"/>
</dbReference>
<comment type="subcellular location">
    <subcellularLocation>
        <location evidence="1 6">Membrane</location>
        <topology evidence="1 6">Multi-pass membrane protein</topology>
    </subcellularLocation>
</comment>
<organism evidence="7 8">
    <name type="scientific">Patiria miniata</name>
    <name type="common">Bat star</name>
    <name type="synonym">Asterina miniata</name>
    <dbReference type="NCBI Taxonomy" id="46514"/>
    <lineage>
        <taxon>Eukaryota</taxon>
        <taxon>Metazoa</taxon>
        <taxon>Echinodermata</taxon>
        <taxon>Eleutherozoa</taxon>
        <taxon>Asterozoa</taxon>
        <taxon>Asteroidea</taxon>
        <taxon>Valvatacea</taxon>
        <taxon>Valvatida</taxon>
        <taxon>Asterinidae</taxon>
        <taxon>Patiria</taxon>
    </lineage>
</organism>
<dbReference type="PIRSF" id="PIRSF002419">
    <property type="entry name" value="Tetraspanin"/>
    <property type="match status" value="1"/>
</dbReference>
<keyword evidence="8" id="KW-1185">Reference proteome</keyword>
<dbReference type="InterPro" id="IPR000301">
    <property type="entry name" value="Tetraspanin_animals"/>
</dbReference>
<feature type="transmembrane region" description="Helical" evidence="6">
    <location>
        <begin position="208"/>
        <end position="233"/>
    </location>
</feature>
<keyword evidence="4 6" id="KW-1133">Transmembrane helix</keyword>
<dbReference type="InterPro" id="IPR008952">
    <property type="entry name" value="Tetraspanin_EC2_sf"/>
</dbReference>
<dbReference type="GO" id="GO:0005886">
    <property type="term" value="C:plasma membrane"/>
    <property type="evidence" value="ECO:0007669"/>
    <property type="project" value="TreeGrafter"/>
</dbReference>
<evidence type="ECO:0000313" key="7">
    <source>
        <dbReference type="EnsemblMetazoa" id="XP_038074680.1"/>
    </source>
</evidence>
<keyword evidence="3 6" id="KW-0812">Transmembrane</keyword>
<dbReference type="Proteomes" id="UP000887568">
    <property type="component" value="Unplaced"/>
</dbReference>
<dbReference type="OMA" id="IKENACM"/>
<dbReference type="Pfam" id="PF00335">
    <property type="entry name" value="Tetraspanin"/>
    <property type="match status" value="1"/>
</dbReference>
<protein>
    <recommendedName>
        <fullName evidence="6">Tetraspanin</fullName>
    </recommendedName>
</protein>
<feature type="transmembrane region" description="Helical" evidence="6">
    <location>
        <begin position="83"/>
        <end position="107"/>
    </location>
</feature>
<dbReference type="GeneID" id="119742626"/>
<sequence>MVEGCAKCIKYLVFIFNLLFFISGCAILALGIVLHVKEGGFATLIPDLPFLNAANVCIAAGIIVMFVAFLGCCGAIKESACLLLLFFIFLLLIFLLEVVAGIVGFIYKGQVETVVTDDLANGMKNYGKDGQAGLTSGWDRLQTEFECCGVNGISDWSTNHDSYILNSTPDSCCVEALRTDRCGINPTFIGKYSKGCKEALIKKLEDSIYYIAAGGIAIGLFQILGMVFAMVLYCNIKRENAKA</sequence>
<dbReference type="PROSITE" id="PS00421">
    <property type="entry name" value="TM4_1"/>
    <property type="match status" value="1"/>
</dbReference>
<dbReference type="PANTHER" id="PTHR19282:SF519">
    <property type="entry name" value="TETRASPANIN"/>
    <property type="match status" value="1"/>
</dbReference>
<evidence type="ECO:0000256" key="3">
    <source>
        <dbReference type="ARBA" id="ARBA00022692"/>
    </source>
</evidence>
<feature type="transmembrane region" description="Helical" evidence="6">
    <location>
        <begin position="53"/>
        <end position="76"/>
    </location>
</feature>
<dbReference type="Gene3D" id="1.10.1450.10">
    <property type="entry name" value="Tetraspanin"/>
    <property type="match status" value="1"/>
</dbReference>
<accession>A0A914BFP2</accession>
<dbReference type="InterPro" id="IPR018499">
    <property type="entry name" value="Tetraspanin/Peripherin"/>
</dbReference>
<name>A0A914BFP2_PATMI</name>
<feature type="transmembrane region" description="Helical" evidence="6">
    <location>
        <begin position="12"/>
        <end position="33"/>
    </location>
</feature>
<evidence type="ECO:0000256" key="2">
    <source>
        <dbReference type="ARBA" id="ARBA00006840"/>
    </source>
</evidence>
<evidence type="ECO:0000256" key="5">
    <source>
        <dbReference type="ARBA" id="ARBA00023136"/>
    </source>
</evidence>
<evidence type="ECO:0000256" key="1">
    <source>
        <dbReference type="ARBA" id="ARBA00004141"/>
    </source>
</evidence>
<dbReference type="AlphaFoldDB" id="A0A914BFP2"/>
<comment type="similarity">
    <text evidence="2 6">Belongs to the tetraspanin (TM4SF) family.</text>
</comment>